<dbReference type="InterPro" id="IPR050857">
    <property type="entry name" value="D-2-hydroxyacid_DH"/>
</dbReference>
<dbReference type="InterPro" id="IPR043322">
    <property type="entry name" value="CtBP"/>
</dbReference>
<accession>A0A3G8JMV3</accession>
<gene>
    <name evidence="7" type="ORF">D7316_02829</name>
</gene>
<dbReference type="InterPro" id="IPR006139">
    <property type="entry name" value="D-isomer_2_OHA_DH_cat_dom"/>
</dbReference>
<dbReference type="KEGG" id="gom:D7316_02829"/>
<evidence type="ECO:0000313" key="8">
    <source>
        <dbReference type="Proteomes" id="UP000271469"/>
    </source>
</evidence>
<dbReference type="EC" id="1.1.1.81" evidence="7"/>
<evidence type="ECO:0000256" key="3">
    <source>
        <dbReference type="ARBA" id="ARBA00023027"/>
    </source>
</evidence>
<keyword evidence="3" id="KW-0520">NAD</keyword>
<evidence type="ECO:0000256" key="4">
    <source>
        <dbReference type="RuleBase" id="RU003719"/>
    </source>
</evidence>
<dbReference type="CDD" id="cd05299">
    <property type="entry name" value="CtBP_dh"/>
    <property type="match status" value="1"/>
</dbReference>
<dbReference type="EMBL" id="CP033972">
    <property type="protein sequence ID" value="AZG46228.1"/>
    <property type="molecule type" value="Genomic_DNA"/>
</dbReference>
<dbReference type="PANTHER" id="PTHR42789">
    <property type="entry name" value="D-ISOMER SPECIFIC 2-HYDROXYACID DEHYDROGENASE FAMILY PROTEIN (AFU_ORTHOLOGUE AFUA_6G10090)"/>
    <property type="match status" value="1"/>
</dbReference>
<dbReference type="Gene3D" id="3.40.50.720">
    <property type="entry name" value="NAD(P)-binding Rossmann-like Domain"/>
    <property type="match status" value="2"/>
</dbReference>
<dbReference type="Pfam" id="PF00389">
    <property type="entry name" value="2-Hacid_dh"/>
    <property type="match status" value="1"/>
</dbReference>
<reference evidence="7 8" key="1">
    <citation type="submission" date="2018-11" db="EMBL/GenBank/DDBJ databases">
        <title>Gordonia insulae sp. nov., isolated from an island soil.</title>
        <authorList>
            <person name="Kim Y.S."/>
            <person name="Kim S.B."/>
        </authorList>
    </citation>
    <scope>NUCLEOTIDE SEQUENCE [LARGE SCALE GENOMIC DNA]</scope>
    <source>
        <strain evidence="7 8">MMS17-SY073</strain>
    </source>
</reference>
<evidence type="ECO:0000313" key="7">
    <source>
        <dbReference type="EMBL" id="AZG46228.1"/>
    </source>
</evidence>
<protein>
    <submittedName>
        <fullName evidence="7">Hydroxypyruvate reductase</fullName>
        <ecNumber evidence="7">1.1.1.81</ecNumber>
    </submittedName>
</protein>
<evidence type="ECO:0000259" key="6">
    <source>
        <dbReference type="Pfam" id="PF02826"/>
    </source>
</evidence>
<dbReference type="InterPro" id="IPR036291">
    <property type="entry name" value="NAD(P)-bd_dom_sf"/>
</dbReference>
<dbReference type="PANTHER" id="PTHR42789:SF1">
    <property type="entry name" value="D-ISOMER SPECIFIC 2-HYDROXYACID DEHYDROGENASE FAMILY PROTEIN (AFU_ORTHOLOGUE AFUA_6G10090)"/>
    <property type="match status" value="1"/>
</dbReference>
<dbReference type="PROSITE" id="PS00670">
    <property type="entry name" value="D_2_HYDROXYACID_DH_2"/>
    <property type="match status" value="1"/>
</dbReference>
<dbReference type="AlphaFoldDB" id="A0A3G8JMV3"/>
<dbReference type="RefSeq" id="WP_164473789.1">
    <property type="nucleotide sequence ID" value="NZ_CP033972.1"/>
</dbReference>
<comment type="similarity">
    <text evidence="1 4">Belongs to the D-isomer specific 2-hydroxyacid dehydrogenase family.</text>
</comment>
<keyword evidence="8" id="KW-1185">Reference proteome</keyword>
<keyword evidence="7" id="KW-0670">Pyruvate</keyword>
<evidence type="ECO:0000259" key="5">
    <source>
        <dbReference type="Pfam" id="PF00389"/>
    </source>
</evidence>
<dbReference type="Proteomes" id="UP000271469">
    <property type="component" value="Chromosome"/>
</dbReference>
<keyword evidence="2 4" id="KW-0560">Oxidoreductase</keyword>
<organism evidence="7 8">
    <name type="scientific">Gordonia insulae</name>
    <dbReference type="NCBI Taxonomy" id="2420509"/>
    <lineage>
        <taxon>Bacteria</taxon>
        <taxon>Bacillati</taxon>
        <taxon>Actinomycetota</taxon>
        <taxon>Actinomycetes</taxon>
        <taxon>Mycobacteriales</taxon>
        <taxon>Gordoniaceae</taxon>
        <taxon>Gordonia</taxon>
    </lineage>
</organism>
<dbReference type="GO" id="GO:0051287">
    <property type="term" value="F:NAD binding"/>
    <property type="evidence" value="ECO:0007669"/>
    <property type="project" value="InterPro"/>
</dbReference>
<dbReference type="InterPro" id="IPR006140">
    <property type="entry name" value="D-isomer_DH_NAD-bd"/>
</dbReference>
<feature type="domain" description="D-isomer specific 2-hydroxyacid dehydrogenase catalytic" evidence="5">
    <location>
        <begin position="6"/>
        <end position="314"/>
    </location>
</feature>
<dbReference type="GO" id="GO:0016618">
    <property type="term" value="F:hydroxypyruvate reductase [NAD(P)H] activity"/>
    <property type="evidence" value="ECO:0007669"/>
    <property type="project" value="UniProtKB-EC"/>
</dbReference>
<dbReference type="SUPFAM" id="SSF52283">
    <property type="entry name" value="Formate/glycerate dehydrogenase catalytic domain-like"/>
    <property type="match status" value="1"/>
</dbReference>
<evidence type="ECO:0000256" key="1">
    <source>
        <dbReference type="ARBA" id="ARBA00005854"/>
    </source>
</evidence>
<proteinExistence type="inferred from homology"/>
<dbReference type="InterPro" id="IPR029753">
    <property type="entry name" value="D-isomer_DH_CS"/>
</dbReference>
<dbReference type="SUPFAM" id="SSF51735">
    <property type="entry name" value="NAD(P)-binding Rossmann-fold domains"/>
    <property type="match status" value="1"/>
</dbReference>
<name>A0A3G8JMV3_9ACTN</name>
<sequence length="331" mass="34125">MSIKVLITDHPASTPDVEREVLSTLGAEVVVAPSTDEATLAELAGDVDAIITCFAKVTDRVLDAAVRCRTVARTGVGVDNIDVARATQLGMIVTNVPEYCTDEVADHTLMLILALSRRLGPLVADTAAGGWDRNLTPVPMRLRGKTLALLGTGTIGRALIPRAQAIGMDVVACNRGRATPPGVRSVPGLAALFAEADVLSLHLPLTPETEGIIDRSALAAMKPSALLVNTARGGLVDTPSLTEALAAGEIAGAALDVTEPEPLPAAHRLRGLPNVLLTPHIAFSSDGSLADLSRFAAGNVVGVLRGSLPSSVVNPDVLESPGLRGKGVTHS</sequence>
<dbReference type="GO" id="GO:0003714">
    <property type="term" value="F:transcription corepressor activity"/>
    <property type="evidence" value="ECO:0007669"/>
    <property type="project" value="InterPro"/>
</dbReference>
<dbReference type="PROSITE" id="PS00671">
    <property type="entry name" value="D_2_HYDROXYACID_DH_3"/>
    <property type="match status" value="1"/>
</dbReference>
<evidence type="ECO:0000256" key="2">
    <source>
        <dbReference type="ARBA" id="ARBA00023002"/>
    </source>
</evidence>
<feature type="domain" description="D-isomer specific 2-hydroxyacid dehydrogenase NAD-binding" evidence="6">
    <location>
        <begin position="109"/>
        <end position="282"/>
    </location>
</feature>
<dbReference type="Pfam" id="PF02826">
    <property type="entry name" value="2-Hacid_dh_C"/>
    <property type="match status" value="1"/>
</dbReference>